<sequence>MKIAFYGTHQAGITTVMQKNIYFVVLDLHTTDKEKIIQLFKDWTDYSAKLVEGELVKKDGNNSLLPPSDTGETVGLNPHRLTLTFGISASFLEKLKLENKRPKLFRDLPPFPKEQLREKYTGGDIVI</sequence>
<reference evidence="9" key="1">
    <citation type="submission" date="2010-09" db="EMBL/GenBank/DDBJ databases">
        <authorList>
            <person name="Daugherty S.C."/>
            <person name="Kilian M."/>
            <person name="Tettelin H."/>
        </authorList>
    </citation>
    <scope>NUCLEOTIDE SEQUENCE [LARGE SCALE GENOMIC DNA]</scope>
    <source>
        <strain evidence="9">SK1302</strain>
    </source>
</reference>
<evidence type="ECO:0000259" key="8">
    <source>
        <dbReference type="Pfam" id="PF04261"/>
    </source>
</evidence>
<dbReference type="InterPro" id="IPR048327">
    <property type="entry name" value="Dyp_perox_N"/>
</dbReference>
<keyword evidence="6" id="KW-0408">Iron</keyword>
<keyword evidence="5" id="KW-0560">Oxidoreductase</keyword>
<feature type="domain" description="Dyp-type peroxidase N-terminal" evidence="8">
    <location>
        <begin position="10"/>
        <end position="127"/>
    </location>
</feature>
<comment type="cofactor">
    <cofactor evidence="1">
        <name>heme b</name>
        <dbReference type="ChEBI" id="CHEBI:60344"/>
    </cofactor>
</comment>
<keyword evidence="3" id="KW-0349">Heme</keyword>
<dbReference type="InterPro" id="IPR006314">
    <property type="entry name" value="Dyp_peroxidase"/>
</dbReference>
<keyword evidence="4" id="KW-0479">Metal-binding</keyword>
<dbReference type="PANTHER" id="PTHR30521">
    <property type="entry name" value="DEFERROCHELATASE/PEROXIDASE"/>
    <property type="match status" value="1"/>
</dbReference>
<dbReference type="InterPro" id="IPR011008">
    <property type="entry name" value="Dimeric_a/b-barrel"/>
</dbReference>
<evidence type="ECO:0000256" key="4">
    <source>
        <dbReference type="ARBA" id="ARBA00022723"/>
    </source>
</evidence>
<dbReference type="EMBL" id="AEDY01000139">
    <property type="protein sequence ID" value="EFO53325.1"/>
    <property type="molecule type" value="Genomic_DNA"/>
</dbReference>
<organism evidence="9">
    <name type="scientific">Streptococcus infantis SK1302</name>
    <dbReference type="NCBI Taxonomy" id="871237"/>
    <lineage>
        <taxon>Bacteria</taxon>
        <taxon>Bacillati</taxon>
        <taxon>Bacillota</taxon>
        <taxon>Bacilli</taxon>
        <taxon>Lactobacillales</taxon>
        <taxon>Streptococcaceae</taxon>
        <taxon>Streptococcus</taxon>
    </lineage>
</organism>
<comment type="similarity">
    <text evidence="7">Belongs to the DyP-type peroxidase family.</text>
</comment>
<evidence type="ECO:0000256" key="6">
    <source>
        <dbReference type="ARBA" id="ARBA00023004"/>
    </source>
</evidence>
<gene>
    <name evidence="9" type="ORF">SIN_1991</name>
</gene>
<accession>A0ABP2J101</accession>
<evidence type="ECO:0000256" key="1">
    <source>
        <dbReference type="ARBA" id="ARBA00001970"/>
    </source>
</evidence>
<dbReference type="SUPFAM" id="SSF54909">
    <property type="entry name" value="Dimeric alpha+beta barrel"/>
    <property type="match status" value="1"/>
</dbReference>
<protein>
    <submittedName>
        <fullName evidence="9">OsrD</fullName>
    </submittedName>
</protein>
<evidence type="ECO:0000256" key="3">
    <source>
        <dbReference type="ARBA" id="ARBA00022617"/>
    </source>
</evidence>
<evidence type="ECO:0000256" key="5">
    <source>
        <dbReference type="ARBA" id="ARBA00023002"/>
    </source>
</evidence>
<evidence type="ECO:0000256" key="2">
    <source>
        <dbReference type="ARBA" id="ARBA00022559"/>
    </source>
</evidence>
<dbReference type="Pfam" id="PF04261">
    <property type="entry name" value="Dyp_perox_N"/>
    <property type="match status" value="1"/>
</dbReference>
<dbReference type="PANTHER" id="PTHR30521:SF4">
    <property type="entry name" value="DEFERROCHELATASE"/>
    <property type="match status" value="1"/>
</dbReference>
<comment type="caution">
    <text evidence="9">The sequence shown here is derived from an EMBL/GenBank/DDBJ whole genome shotgun (WGS) entry which is preliminary data.</text>
</comment>
<proteinExistence type="inferred from homology"/>
<evidence type="ECO:0000256" key="7">
    <source>
        <dbReference type="ARBA" id="ARBA00025737"/>
    </source>
</evidence>
<evidence type="ECO:0000313" key="9">
    <source>
        <dbReference type="EMBL" id="EFO53325.1"/>
    </source>
</evidence>
<name>A0ABP2J101_9STRE</name>
<keyword evidence="2" id="KW-0575">Peroxidase</keyword>